<feature type="transmembrane region" description="Helical" evidence="1">
    <location>
        <begin position="100"/>
        <end position="122"/>
    </location>
</feature>
<organism evidence="2 3">
    <name type="scientific">Enhydrobacter aerosaccus</name>
    <dbReference type="NCBI Taxonomy" id="225324"/>
    <lineage>
        <taxon>Bacteria</taxon>
        <taxon>Pseudomonadati</taxon>
        <taxon>Pseudomonadota</taxon>
        <taxon>Alphaproteobacteria</taxon>
        <taxon>Hyphomicrobiales</taxon>
        <taxon>Enhydrobacter</taxon>
    </lineage>
</organism>
<keyword evidence="1" id="KW-0812">Transmembrane</keyword>
<keyword evidence="3" id="KW-1185">Reference proteome</keyword>
<dbReference type="AlphaFoldDB" id="A0A1T4NSH8"/>
<dbReference type="InterPro" id="IPR038770">
    <property type="entry name" value="Na+/solute_symporter_sf"/>
</dbReference>
<dbReference type="PIRSF" id="PIRSF026166">
    <property type="entry name" value="UCP026166"/>
    <property type="match status" value="1"/>
</dbReference>
<gene>
    <name evidence="2" type="ORF">SAMN02745126_02431</name>
</gene>
<dbReference type="Pfam" id="PF13593">
    <property type="entry name" value="SBF_like"/>
    <property type="match status" value="1"/>
</dbReference>
<keyword evidence="1" id="KW-0472">Membrane</keyword>
<feature type="transmembrane region" description="Helical" evidence="1">
    <location>
        <begin position="134"/>
        <end position="156"/>
    </location>
</feature>
<dbReference type="EMBL" id="FUWJ01000002">
    <property type="protein sequence ID" value="SJZ82211.1"/>
    <property type="molecule type" value="Genomic_DNA"/>
</dbReference>
<feature type="transmembrane region" description="Helical" evidence="1">
    <location>
        <begin position="233"/>
        <end position="254"/>
    </location>
</feature>
<keyword evidence="1" id="KW-1133">Transmembrane helix</keyword>
<dbReference type="Proteomes" id="UP000190092">
    <property type="component" value="Unassembled WGS sequence"/>
</dbReference>
<feature type="transmembrane region" description="Helical" evidence="1">
    <location>
        <begin position="7"/>
        <end position="28"/>
    </location>
</feature>
<evidence type="ECO:0000256" key="1">
    <source>
        <dbReference type="SAM" id="Phobius"/>
    </source>
</evidence>
<dbReference type="OrthoDB" id="9792271at2"/>
<dbReference type="GO" id="GO:0005886">
    <property type="term" value="C:plasma membrane"/>
    <property type="evidence" value="ECO:0007669"/>
    <property type="project" value="TreeGrafter"/>
</dbReference>
<reference evidence="3" key="1">
    <citation type="submission" date="2017-02" db="EMBL/GenBank/DDBJ databases">
        <authorList>
            <person name="Varghese N."/>
            <person name="Submissions S."/>
        </authorList>
    </citation>
    <scope>NUCLEOTIDE SEQUENCE [LARGE SCALE GENOMIC DNA]</scope>
    <source>
        <strain evidence="3">ATCC 27094</strain>
    </source>
</reference>
<sequence length="333" mass="35058">MRRPLWLFRYIDPFLVAILTTVAIASFAPAHGEGAVLADAATNAAVALLFFLHGAKLSPSAALAGARHWRLHGLVFSSTFILFPLVGLAAHALMPQLLPASLWGGVLLVTILPSTVQASIAFTSVAGGNVPAAICSASASNLMGLVLTPLLAGFVLSQRGVGLSGDTVVNILLQMLAPFVAGQLLRPWIGSLVSRNARLLKFVDYGSILLIVYAAFSHGMVNGLWHQVDAAELLRLALVDVALLAIIMALLTIASRRLGFSRPDEITIVFCGSKKSLATGLPIANVLFAGHVGLAILPVMLFHQIQLMVCATLAKRYAARRSMAVLETATAAS</sequence>
<feature type="transmembrane region" description="Helical" evidence="1">
    <location>
        <begin position="168"/>
        <end position="190"/>
    </location>
</feature>
<protein>
    <submittedName>
        <fullName evidence="2">Solute carrier family 10 (Sodium/bile acid cotransporter), member 7</fullName>
    </submittedName>
</protein>
<evidence type="ECO:0000313" key="3">
    <source>
        <dbReference type="Proteomes" id="UP000190092"/>
    </source>
</evidence>
<dbReference type="PANTHER" id="PTHR18640:SF5">
    <property type="entry name" value="SODIUM_BILE ACID COTRANSPORTER 7"/>
    <property type="match status" value="1"/>
</dbReference>
<dbReference type="PANTHER" id="PTHR18640">
    <property type="entry name" value="SOLUTE CARRIER FAMILY 10 MEMBER 7"/>
    <property type="match status" value="1"/>
</dbReference>
<dbReference type="RefSeq" id="WP_085934119.1">
    <property type="nucleotide sequence ID" value="NZ_FUWJ01000002.1"/>
</dbReference>
<feature type="transmembrane region" description="Helical" evidence="1">
    <location>
        <begin position="202"/>
        <end position="221"/>
    </location>
</feature>
<dbReference type="Gene3D" id="1.20.1530.20">
    <property type="match status" value="1"/>
</dbReference>
<name>A0A1T4NSH8_9HYPH</name>
<evidence type="ECO:0000313" key="2">
    <source>
        <dbReference type="EMBL" id="SJZ82211.1"/>
    </source>
</evidence>
<dbReference type="InterPro" id="IPR016833">
    <property type="entry name" value="Put_Na-Bile_cotransptr"/>
</dbReference>
<accession>A0A1T4NSH8</accession>
<proteinExistence type="predicted"/>
<feature type="transmembrane region" description="Helical" evidence="1">
    <location>
        <begin position="73"/>
        <end position="94"/>
    </location>
</feature>